<reference evidence="1" key="2">
    <citation type="journal article" date="2015" name="Fish Shellfish Immunol.">
        <title>Early steps in the European eel (Anguilla anguilla)-Vibrio vulnificus interaction in the gills: Role of the RtxA13 toxin.</title>
        <authorList>
            <person name="Callol A."/>
            <person name="Pajuelo D."/>
            <person name="Ebbesson L."/>
            <person name="Teles M."/>
            <person name="MacKenzie S."/>
            <person name="Amaro C."/>
        </authorList>
    </citation>
    <scope>NUCLEOTIDE SEQUENCE</scope>
</reference>
<protein>
    <submittedName>
        <fullName evidence="1">Uncharacterized protein</fullName>
    </submittedName>
</protein>
<proteinExistence type="predicted"/>
<name>A0A0E9V596_ANGAN</name>
<evidence type="ECO:0000313" key="1">
    <source>
        <dbReference type="EMBL" id="JAH73186.1"/>
    </source>
</evidence>
<accession>A0A0E9V596</accession>
<dbReference type="EMBL" id="GBXM01035391">
    <property type="protein sequence ID" value="JAH73186.1"/>
    <property type="molecule type" value="Transcribed_RNA"/>
</dbReference>
<organism evidence="1">
    <name type="scientific">Anguilla anguilla</name>
    <name type="common">European freshwater eel</name>
    <name type="synonym">Muraena anguilla</name>
    <dbReference type="NCBI Taxonomy" id="7936"/>
    <lineage>
        <taxon>Eukaryota</taxon>
        <taxon>Metazoa</taxon>
        <taxon>Chordata</taxon>
        <taxon>Craniata</taxon>
        <taxon>Vertebrata</taxon>
        <taxon>Euteleostomi</taxon>
        <taxon>Actinopterygii</taxon>
        <taxon>Neopterygii</taxon>
        <taxon>Teleostei</taxon>
        <taxon>Anguilliformes</taxon>
        <taxon>Anguillidae</taxon>
        <taxon>Anguilla</taxon>
    </lineage>
</organism>
<reference evidence="1" key="1">
    <citation type="submission" date="2014-11" db="EMBL/GenBank/DDBJ databases">
        <authorList>
            <person name="Amaro Gonzalez C."/>
        </authorList>
    </citation>
    <scope>NUCLEOTIDE SEQUENCE</scope>
</reference>
<sequence length="30" mass="3504">MLLHLIGVPESNSLVTFFMPLNVFFHKDEK</sequence>
<dbReference type="AlphaFoldDB" id="A0A0E9V596"/>